<feature type="transmembrane region" description="Helical" evidence="1">
    <location>
        <begin position="146"/>
        <end position="165"/>
    </location>
</feature>
<evidence type="ECO:0008006" key="4">
    <source>
        <dbReference type="Google" id="ProtNLM"/>
    </source>
</evidence>
<keyword evidence="3" id="KW-1185">Reference proteome</keyword>
<proteinExistence type="predicted"/>
<evidence type="ECO:0000313" key="3">
    <source>
        <dbReference type="Proteomes" id="UP000194003"/>
    </source>
</evidence>
<keyword evidence="1" id="KW-0472">Membrane</keyword>
<dbReference type="PANTHER" id="PTHR33979">
    <property type="entry name" value="OS02G0221600 PROTEIN"/>
    <property type="match status" value="1"/>
</dbReference>
<gene>
    <name evidence="2" type="ORF">MAIT1_03924</name>
</gene>
<dbReference type="Pfam" id="PF13398">
    <property type="entry name" value="Peptidase_M50B"/>
    <property type="match status" value="1"/>
</dbReference>
<organism evidence="2 3">
    <name type="scientific">Magnetofaba australis IT-1</name>
    <dbReference type="NCBI Taxonomy" id="1434232"/>
    <lineage>
        <taxon>Bacteria</taxon>
        <taxon>Pseudomonadati</taxon>
        <taxon>Pseudomonadota</taxon>
        <taxon>Magnetococcia</taxon>
        <taxon>Magnetococcales</taxon>
        <taxon>Magnetococcaceae</taxon>
        <taxon>Magnetofaba</taxon>
    </lineage>
</organism>
<dbReference type="AlphaFoldDB" id="A0A1Y2K9J2"/>
<evidence type="ECO:0000256" key="1">
    <source>
        <dbReference type="SAM" id="Phobius"/>
    </source>
</evidence>
<keyword evidence="1" id="KW-0812">Transmembrane</keyword>
<feature type="transmembrane region" description="Helical" evidence="1">
    <location>
        <begin position="99"/>
        <end position="115"/>
    </location>
</feature>
<reference evidence="2 3" key="1">
    <citation type="journal article" date="2016" name="BMC Genomics">
        <title>Combined genomic and structural analyses of a cultured magnetotactic bacterium reveals its niche adaptation to a dynamic environment.</title>
        <authorList>
            <person name="Araujo A.C."/>
            <person name="Morillo V."/>
            <person name="Cypriano J."/>
            <person name="Teixeira L.C."/>
            <person name="Leao P."/>
            <person name="Lyra S."/>
            <person name="Almeida L.G."/>
            <person name="Bazylinski D.A."/>
            <person name="Vasconcellos A.T."/>
            <person name="Abreu F."/>
            <person name="Lins U."/>
        </authorList>
    </citation>
    <scope>NUCLEOTIDE SEQUENCE [LARGE SCALE GENOMIC DNA]</scope>
    <source>
        <strain evidence="2 3">IT-1</strain>
    </source>
</reference>
<dbReference type="Proteomes" id="UP000194003">
    <property type="component" value="Unassembled WGS sequence"/>
</dbReference>
<keyword evidence="1" id="KW-1133">Transmembrane helix</keyword>
<dbReference type="InterPro" id="IPR049500">
    <property type="entry name" value="Peptidase_M50B-like"/>
</dbReference>
<protein>
    <recommendedName>
        <fullName evidence="4">M50 family peptidase</fullName>
    </recommendedName>
</protein>
<comment type="caution">
    <text evidence="2">The sequence shown here is derived from an EMBL/GenBank/DDBJ whole genome shotgun (WGS) entry which is preliminary data.</text>
</comment>
<dbReference type="STRING" id="1434232.MAIT1_03924"/>
<dbReference type="EMBL" id="LVJN01000015">
    <property type="protein sequence ID" value="OSM07157.1"/>
    <property type="molecule type" value="Genomic_DNA"/>
</dbReference>
<dbReference type="PANTHER" id="PTHR33979:SF2">
    <property type="entry name" value="PEPTIDASE M50B-LIKE-DOMAIN-CONTAINING PROTEIN"/>
    <property type="match status" value="1"/>
</dbReference>
<name>A0A1Y2K9J2_9PROT</name>
<feature type="transmembrane region" description="Helical" evidence="1">
    <location>
        <begin position="65"/>
        <end position="87"/>
    </location>
</feature>
<feature type="transmembrane region" description="Helical" evidence="1">
    <location>
        <begin position="121"/>
        <end position="139"/>
    </location>
</feature>
<sequence length="215" mass="23465">MTLLLLALLAFIVRQIPIVSYPFSLMETYFHEMGHGLATLLTGGSITRIELNLNDSGMAYHRGGIGFIVTFCGYFGAALWGTMIYMVASSSSKTSARTMASLLALFVGATTVLYMRDPASWLIGGMLTGLFVIAVKWSHAAIIKPFLQFCGIYVLITAIHSPLNLFHAVGGDGHTLARMTLIPEIVWIAVWIALAFACLAFLWRKAGQELRPTSD</sequence>
<evidence type="ECO:0000313" key="2">
    <source>
        <dbReference type="EMBL" id="OSM07157.1"/>
    </source>
</evidence>
<accession>A0A1Y2K9J2</accession>
<feature type="transmembrane region" description="Helical" evidence="1">
    <location>
        <begin position="185"/>
        <end position="203"/>
    </location>
</feature>